<feature type="compositionally biased region" description="Basic and acidic residues" evidence="4">
    <location>
        <begin position="180"/>
        <end position="199"/>
    </location>
</feature>
<dbReference type="OrthoDB" id="426009at2759"/>
<feature type="non-terminal residue" evidence="5">
    <location>
        <position position="1"/>
    </location>
</feature>
<dbReference type="EMBL" id="CAJNIZ010022925">
    <property type="protein sequence ID" value="CAE7465116.1"/>
    <property type="molecule type" value="Genomic_DNA"/>
</dbReference>
<protein>
    <submittedName>
        <fullName evidence="5">SET5 protein</fullName>
    </submittedName>
</protein>
<evidence type="ECO:0000256" key="2">
    <source>
        <dbReference type="ARBA" id="ARBA00022679"/>
    </source>
</evidence>
<gene>
    <name evidence="5" type="primary">SET5</name>
    <name evidence="5" type="ORF">SPIL2461_LOCUS11667</name>
</gene>
<dbReference type="AlphaFoldDB" id="A0A812S997"/>
<keyword evidence="6" id="KW-1185">Reference proteome</keyword>
<dbReference type="GO" id="GO:0032259">
    <property type="term" value="P:methylation"/>
    <property type="evidence" value="ECO:0007669"/>
    <property type="project" value="UniProtKB-KW"/>
</dbReference>
<feature type="region of interest" description="Disordered" evidence="4">
    <location>
        <begin position="235"/>
        <end position="290"/>
    </location>
</feature>
<dbReference type="GO" id="GO:0045814">
    <property type="term" value="P:negative regulation of gene expression, epigenetic"/>
    <property type="evidence" value="ECO:0007669"/>
    <property type="project" value="TreeGrafter"/>
</dbReference>
<keyword evidence="2" id="KW-0808">Transferase</keyword>
<name>A0A812S997_SYMPI</name>
<keyword evidence="3" id="KW-0949">S-adenosyl-L-methionine</keyword>
<comment type="caution">
    <text evidence="5">The sequence shown here is derived from an EMBL/GenBank/DDBJ whole genome shotgun (WGS) entry which is preliminary data.</text>
</comment>
<keyword evidence="1" id="KW-0489">Methyltransferase</keyword>
<evidence type="ECO:0000256" key="1">
    <source>
        <dbReference type="ARBA" id="ARBA00022603"/>
    </source>
</evidence>
<evidence type="ECO:0000313" key="6">
    <source>
        <dbReference type="Proteomes" id="UP000649617"/>
    </source>
</evidence>
<dbReference type="GO" id="GO:0042799">
    <property type="term" value="F:histone H4K20 methyltransferase activity"/>
    <property type="evidence" value="ECO:0007669"/>
    <property type="project" value="TreeGrafter"/>
</dbReference>
<dbReference type="InterPro" id="IPR046341">
    <property type="entry name" value="SET_dom_sf"/>
</dbReference>
<sequence length="313" mass="34377">WSELLSLDYYSNLIGQFSLSNVWVQIEHPLNEQFQERCRDEEFRKSYGGLIRACQEAVQKVRAANDEPDVENPEETAPSRKDVEEAFALPRFEGSALYPCVALSNHSCQPNFTMRYADGCFADMVALRKICAGDELNLAYVSPSTPLPERIATLWRNWGFVCTCRRCQDEVMVRAVQGESHQDIAPDQREQHKDAKEPKPFQPGFDGYPSDLPAGIQLSPAGIAAALAVRKAAADATCTPSEEEDVSSEEEEGSESEEESDDSATSEEDGGVSKARNAPFSGPFGATHVPGSVKMLEAAMRDLVADMAEEEAG</sequence>
<reference evidence="5" key="1">
    <citation type="submission" date="2021-02" db="EMBL/GenBank/DDBJ databases">
        <authorList>
            <person name="Dougan E. K."/>
            <person name="Rhodes N."/>
            <person name="Thang M."/>
            <person name="Chan C."/>
        </authorList>
    </citation>
    <scope>NUCLEOTIDE SEQUENCE</scope>
</reference>
<dbReference type="CDD" id="cd20071">
    <property type="entry name" value="SET_SMYD"/>
    <property type="match status" value="1"/>
</dbReference>
<evidence type="ECO:0000256" key="3">
    <source>
        <dbReference type="ARBA" id="ARBA00022691"/>
    </source>
</evidence>
<dbReference type="Gene3D" id="2.170.270.10">
    <property type="entry name" value="SET domain"/>
    <property type="match status" value="1"/>
</dbReference>
<evidence type="ECO:0000256" key="4">
    <source>
        <dbReference type="SAM" id="MobiDB-lite"/>
    </source>
</evidence>
<proteinExistence type="predicted"/>
<dbReference type="Proteomes" id="UP000649617">
    <property type="component" value="Unassembled WGS sequence"/>
</dbReference>
<organism evidence="5 6">
    <name type="scientific">Symbiodinium pilosum</name>
    <name type="common">Dinoflagellate</name>
    <dbReference type="NCBI Taxonomy" id="2952"/>
    <lineage>
        <taxon>Eukaryota</taxon>
        <taxon>Sar</taxon>
        <taxon>Alveolata</taxon>
        <taxon>Dinophyceae</taxon>
        <taxon>Suessiales</taxon>
        <taxon>Symbiodiniaceae</taxon>
        <taxon>Symbiodinium</taxon>
    </lineage>
</organism>
<dbReference type="SUPFAM" id="SSF82199">
    <property type="entry name" value="SET domain"/>
    <property type="match status" value="1"/>
</dbReference>
<evidence type="ECO:0000313" key="5">
    <source>
        <dbReference type="EMBL" id="CAE7465116.1"/>
    </source>
</evidence>
<feature type="region of interest" description="Disordered" evidence="4">
    <location>
        <begin position="178"/>
        <end position="213"/>
    </location>
</feature>
<dbReference type="PANTHER" id="PTHR46402:SF2">
    <property type="entry name" value="HISTONE-LYSINE N-TRIMETHYLTRANSFERASE SMYD5"/>
    <property type="match status" value="1"/>
</dbReference>
<accession>A0A812S997</accession>
<feature type="compositionally biased region" description="Acidic residues" evidence="4">
    <location>
        <begin position="241"/>
        <end position="270"/>
    </location>
</feature>
<dbReference type="PANTHER" id="PTHR46402">
    <property type="entry name" value="SET AND MYND DOMAIN-CONTAINING PROTEIN 5"/>
    <property type="match status" value="1"/>
</dbReference>